<dbReference type="PRINTS" id="PR00300">
    <property type="entry name" value="CLPPROTEASEA"/>
</dbReference>
<evidence type="ECO:0000256" key="8">
    <source>
        <dbReference type="ARBA" id="ARBA00022833"/>
    </source>
</evidence>
<evidence type="ECO:0000256" key="3">
    <source>
        <dbReference type="ARBA" id="ARBA00022679"/>
    </source>
</evidence>
<keyword evidence="4 14" id="KW-0548">Nucleotidyltransferase</keyword>
<dbReference type="Pfam" id="PF22608">
    <property type="entry name" value="DNAX_ATPase_lid"/>
    <property type="match status" value="1"/>
</dbReference>
<dbReference type="GO" id="GO:0009360">
    <property type="term" value="C:DNA polymerase III complex"/>
    <property type="evidence" value="ECO:0007669"/>
    <property type="project" value="InterPro"/>
</dbReference>
<dbReference type="InterPro" id="IPR012763">
    <property type="entry name" value="DNA_pol_III_sug/sutau_N"/>
</dbReference>
<dbReference type="Gene3D" id="1.10.8.60">
    <property type="match status" value="1"/>
</dbReference>
<dbReference type="CDD" id="cd18137">
    <property type="entry name" value="HLD_clamp_pol_III_gamma_tau"/>
    <property type="match status" value="1"/>
</dbReference>
<reference evidence="14 15" key="1">
    <citation type="submission" date="2020-08" db="EMBL/GenBank/DDBJ databases">
        <title>Genomic Encyclopedia of Type Strains, Phase IV (KMG-IV): sequencing the most valuable type-strain genomes for metagenomic binning, comparative biology and taxonomic classification.</title>
        <authorList>
            <person name="Goeker M."/>
        </authorList>
    </citation>
    <scope>NUCLEOTIDE SEQUENCE [LARGE SCALE GENOMIC DNA]</scope>
    <source>
        <strain evidence="14 15">DSM 26963</strain>
    </source>
</reference>
<accession>A0A7W8CZG2</accession>
<evidence type="ECO:0000256" key="10">
    <source>
        <dbReference type="ARBA" id="ARBA00022932"/>
    </source>
</evidence>
<keyword evidence="10" id="KW-0239">DNA-directed DNA polymerase</keyword>
<evidence type="ECO:0000256" key="6">
    <source>
        <dbReference type="ARBA" id="ARBA00022723"/>
    </source>
</evidence>
<dbReference type="SMART" id="SM00382">
    <property type="entry name" value="AAA"/>
    <property type="match status" value="1"/>
</dbReference>
<dbReference type="InterPro" id="IPR050238">
    <property type="entry name" value="DNA_Rep/Repair_Clamp_Loader"/>
</dbReference>
<comment type="caution">
    <text evidence="14">The sequence shown here is derived from an EMBL/GenBank/DDBJ whole genome shotgun (WGS) entry which is preliminary data.</text>
</comment>
<evidence type="ECO:0000313" key="15">
    <source>
        <dbReference type="Proteomes" id="UP000521313"/>
    </source>
</evidence>
<evidence type="ECO:0000256" key="2">
    <source>
        <dbReference type="ARBA" id="ARBA00012417"/>
    </source>
</evidence>
<comment type="similarity">
    <text evidence="1">Belongs to the DnaX/STICHEL family.</text>
</comment>
<evidence type="ECO:0000313" key="14">
    <source>
        <dbReference type="EMBL" id="MBB5184422.1"/>
    </source>
</evidence>
<dbReference type="GO" id="GO:0005524">
    <property type="term" value="F:ATP binding"/>
    <property type="evidence" value="ECO:0007669"/>
    <property type="project" value="UniProtKB-KW"/>
</dbReference>
<dbReference type="GO" id="GO:0006261">
    <property type="term" value="P:DNA-templated DNA replication"/>
    <property type="evidence" value="ECO:0007669"/>
    <property type="project" value="TreeGrafter"/>
</dbReference>
<keyword evidence="6" id="KW-0479">Metal-binding</keyword>
<dbReference type="CDD" id="cd00009">
    <property type="entry name" value="AAA"/>
    <property type="match status" value="1"/>
</dbReference>
<dbReference type="Proteomes" id="UP000521313">
    <property type="component" value="Unassembled WGS sequence"/>
</dbReference>
<dbReference type="InterPro" id="IPR045085">
    <property type="entry name" value="HLD_clamp_pol_III_gamma_tau"/>
</dbReference>
<dbReference type="InterPro" id="IPR003593">
    <property type="entry name" value="AAA+_ATPase"/>
</dbReference>
<keyword evidence="5" id="KW-0235">DNA replication</keyword>
<evidence type="ECO:0000256" key="12">
    <source>
        <dbReference type="SAM" id="MobiDB-lite"/>
    </source>
</evidence>
<dbReference type="Pfam" id="PF12169">
    <property type="entry name" value="DNA_pol3_gamma3"/>
    <property type="match status" value="1"/>
</dbReference>
<dbReference type="FunFam" id="1.10.8.60:FF:000013">
    <property type="entry name" value="DNA polymerase III subunit gamma/tau"/>
    <property type="match status" value="1"/>
</dbReference>
<dbReference type="PANTHER" id="PTHR11669:SF0">
    <property type="entry name" value="PROTEIN STICHEL-LIKE 2"/>
    <property type="match status" value="1"/>
</dbReference>
<dbReference type="SUPFAM" id="SSF48019">
    <property type="entry name" value="post-AAA+ oligomerization domain-like"/>
    <property type="match status" value="1"/>
</dbReference>
<protein>
    <recommendedName>
        <fullName evidence="2">DNA-directed DNA polymerase</fullName>
        <ecNumber evidence="2">2.7.7.7</ecNumber>
    </recommendedName>
</protein>
<evidence type="ECO:0000256" key="9">
    <source>
        <dbReference type="ARBA" id="ARBA00022840"/>
    </source>
</evidence>
<dbReference type="SUPFAM" id="SSF52540">
    <property type="entry name" value="P-loop containing nucleoside triphosphate hydrolases"/>
    <property type="match status" value="1"/>
</dbReference>
<dbReference type="AlphaFoldDB" id="A0A7W8CZG2"/>
<evidence type="ECO:0000256" key="4">
    <source>
        <dbReference type="ARBA" id="ARBA00022695"/>
    </source>
</evidence>
<keyword evidence="9" id="KW-0067">ATP-binding</keyword>
<keyword evidence="7" id="KW-0547">Nucleotide-binding</keyword>
<dbReference type="GO" id="GO:0008408">
    <property type="term" value="F:3'-5' exonuclease activity"/>
    <property type="evidence" value="ECO:0007669"/>
    <property type="project" value="InterPro"/>
</dbReference>
<dbReference type="InterPro" id="IPR027417">
    <property type="entry name" value="P-loop_NTPase"/>
</dbReference>
<dbReference type="NCBIfam" id="TIGR00678">
    <property type="entry name" value="holB"/>
    <property type="match status" value="1"/>
</dbReference>
<dbReference type="PANTHER" id="PTHR11669">
    <property type="entry name" value="REPLICATION FACTOR C / DNA POLYMERASE III GAMMA-TAU SUBUNIT"/>
    <property type="match status" value="1"/>
</dbReference>
<dbReference type="NCBIfam" id="NF004046">
    <property type="entry name" value="PRK05563.1"/>
    <property type="match status" value="1"/>
</dbReference>
<gene>
    <name evidence="14" type="ORF">HNQ43_000460</name>
</gene>
<proteinExistence type="inferred from homology"/>
<keyword evidence="3 14" id="KW-0808">Transferase</keyword>
<organism evidence="14 15">
    <name type="scientific">Faecalicoccus acidiformans</name>
    <dbReference type="NCBI Taxonomy" id="915173"/>
    <lineage>
        <taxon>Bacteria</taxon>
        <taxon>Bacillati</taxon>
        <taxon>Bacillota</taxon>
        <taxon>Erysipelotrichia</taxon>
        <taxon>Erysipelotrichales</taxon>
        <taxon>Erysipelotrichaceae</taxon>
        <taxon>Faecalicoccus</taxon>
    </lineage>
</organism>
<dbReference type="InterPro" id="IPR022754">
    <property type="entry name" value="DNA_pol_III_gamma-3"/>
</dbReference>
<dbReference type="EMBL" id="JACHHD010000003">
    <property type="protein sequence ID" value="MBB5184422.1"/>
    <property type="molecule type" value="Genomic_DNA"/>
</dbReference>
<dbReference type="Pfam" id="PF13177">
    <property type="entry name" value="DNA_pol3_delta2"/>
    <property type="match status" value="1"/>
</dbReference>
<keyword evidence="8" id="KW-0862">Zinc</keyword>
<dbReference type="InterPro" id="IPR001270">
    <property type="entry name" value="ClpA/B"/>
</dbReference>
<dbReference type="EC" id="2.7.7.7" evidence="2"/>
<dbReference type="GO" id="GO:0003887">
    <property type="term" value="F:DNA-directed DNA polymerase activity"/>
    <property type="evidence" value="ECO:0007669"/>
    <property type="project" value="UniProtKB-KW"/>
</dbReference>
<evidence type="ECO:0000256" key="5">
    <source>
        <dbReference type="ARBA" id="ARBA00022705"/>
    </source>
</evidence>
<feature type="domain" description="AAA+ ATPase" evidence="13">
    <location>
        <begin position="36"/>
        <end position="181"/>
    </location>
</feature>
<evidence type="ECO:0000256" key="11">
    <source>
        <dbReference type="ARBA" id="ARBA00049244"/>
    </source>
</evidence>
<dbReference type="Gene3D" id="3.40.50.300">
    <property type="entry name" value="P-loop containing nucleotide triphosphate hydrolases"/>
    <property type="match status" value="1"/>
</dbReference>
<dbReference type="GO" id="GO:0003677">
    <property type="term" value="F:DNA binding"/>
    <property type="evidence" value="ECO:0007669"/>
    <property type="project" value="InterPro"/>
</dbReference>
<feature type="compositionally biased region" description="Basic and acidic residues" evidence="12">
    <location>
        <begin position="365"/>
        <end position="377"/>
    </location>
</feature>
<evidence type="ECO:0000256" key="1">
    <source>
        <dbReference type="ARBA" id="ARBA00006360"/>
    </source>
</evidence>
<dbReference type="InterPro" id="IPR008921">
    <property type="entry name" value="DNA_pol3_clamp-load_cplx_C"/>
</dbReference>
<dbReference type="NCBIfam" id="TIGR02397">
    <property type="entry name" value="dnaX_nterm"/>
    <property type="match status" value="1"/>
</dbReference>
<evidence type="ECO:0000256" key="7">
    <source>
        <dbReference type="ARBA" id="ARBA00022741"/>
    </source>
</evidence>
<evidence type="ECO:0000259" key="13">
    <source>
        <dbReference type="SMART" id="SM00382"/>
    </source>
</evidence>
<dbReference type="GO" id="GO:0046872">
    <property type="term" value="F:metal ion binding"/>
    <property type="evidence" value="ECO:0007669"/>
    <property type="project" value="UniProtKB-KW"/>
</dbReference>
<dbReference type="InterPro" id="IPR004622">
    <property type="entry name" value="DNA_pol_HolB"/>
</dbReference>
<dbReference type="RefSeq" id="WP_183374382.1">
    <property type="nucleotide sequence ID" value="NZ_JACHHD010000003.1"/>
</dbReference>
<sequence length="589" mass="66979">MYQALYRKYRPQTFDEVVGQKHIIQTLKNAIVQDRIAHAYLFCGPRGTGKTSIAKIFAKMLNCEDKEHAPCGECLNCQMVQNGSHPDIIEIDAASNNGVDEVRDLIDRVKYAPMQGTYKIYIIDEVHMMTTGAFNALLKTIEEPPAHVVFILATTEPNKVIPTIISRCQRFDFNKVSLQDLITRLQIVCRSEKIDIDEEAVYLIAQLSDGGMRDALSILDQCTAFCTSNISIDDVRQIYGVMTTAELGTLFYDLYKGNTEALIRTLNDAEASGMDLKRLTQDMISLLKDSLILDRAPQTGLVLPAHKEVIQEKFMFSPSPFRLNVLNELMDTYTKFHYASSILDYLETAFLKCVLNSDISKESKIEQKVENKSKENGISEPKITDSSYDLSSDYSEIDKKEENNAENTTKIDDLKISDVSRETLKQDRNEDRKIRLEEEYVLQLLVGAQKKERQIDTQKMSQNEYYLSDLKFGRFASTLRNAHIVASGKNYMIVGVNSEIEAKEINSLQLEEGYESFTESILGVTKVVFALDSKQEQKVLEDFKIRWAEKTLPEAAEVQIVRKSKVSSPQNTKEEQMKELFPTLEIVED</sequence>
<comment type="catalytic activity">
    <reaction evidence="11">
        <text>DNA(n) + a 2'-deoxyribonucleoside 5'-triphosphate = DNA(n+1) + diphosphate</text>
        <dbReference type="Rhea" id="RHEA:22508"/>
        <dbReference type="Rhea" id="RHEA-COMP:17339"/>
        <dbReference type="Rhea" id="RHEA-COMP:17340"/>
        <dbReference type="ChEBI" id="CHEBI:33019"/>
        <dbReference type="ChEBI" id="CHEBI:61560"/>
        <dbReference type="ChEBI" id="CHEBI:173112"/>
        <dbReference type="EC" id="2.7.7.7"/>
    </reaction>
</comment>
<feature type="region of interest" description="Disordered" evidence="12">
    <location>
        <begin position="365"/>
        <end position="390"/>
    </location>
</feature>
<dbReference type="FunFam" id="3.40.50.300:FF:000014">
    <property type="entry name" value="DNA polymerase III subunit gamma/tau"/>
    <property type="match status" value="1"/>
</dbReference>
<name>A0A7W8CZG2_9FIRM</name>